<reference evidence="1 2" key="1">
    <citation type="journal article" date="2019" name="Int. J. Syst. Evol. Microbiol.">
        <title>The Global Catalogue of Microorganisms (GCM) 10K type strain sequencing project: providing services to taxonomists for standard genome sequencing and annotation.</title>
        <authorList>
            <consortium name="The Broad Institute Genomics Platform"/>
            <consortium name="The Broad Institute Genome Sequencing Center for Infectious Disease"/>
            <person name="Wu L."/>
            <person name="Ma J."/>
        </authorList>
    </citation>
    <scope>NUCLEOTIDE SEQUENCE [LARGE SCALE GENOMIC DNA]</scope>
    <source>
        <strain evidence="1 2">WLHS5</strain>
    </source>
</reference>
<dbReference type="EMBL" id="JBHSFA010000004">
    <property type="protein sequence ID" value="MFC4541837.1"/>
    <property type="molecule type" value="Genomic_DNA"/>
</dbReference>
<accession>A0ABD5PN13</accession>
<sequence>MSVNVPVDALFAGSNGRYYTEWQVRRRLSTGEWNRCMRQRSPERRLVGTGDGALLMLVPIDPDELPGWAEIRVAGRGVRVVDTRRPIPE</sequence>
<name>A0ABD5PN13_9EURY</name>
<protein>
    <submittedName>
        <fullName evidence="1">Uncharacterized protein</fullName>
    </submittedName>
</protein>
<comment type="caution">
    <text evidence="1">The sequence shown here is derived from an EMBL/GenBank/DDBJ whole genome shotgun (WGS) entry which is preliminary data.</text>
</comment>
<dbReference type="AlphaFoldDB" id="A0ABD5PN13"/>
<keyword evidence="2" id="KW-1185">Reference proteome</keyword>
<dbReference type="Proteomes" id="UP001595898">
    <property type="component" value="Unassembled WGS sequence"/>
</dbReference>
<organism evidence="1 2">
    <name type="scientific">Halosolutus amylolyticus</name>
    <dbReference type="NCBI Taxonomy" id="2932267"/>
    <lineage>
        <taxon>Archaea</taxon>
        <taxon>Methanobacteriati</taxon>
        <taxon>Methanobacteriota</taxon>
        <taxon>Stenosarchaea group</taxon>
        <taxon>Halobacteria</taxon>
        <taxon>Halobacteriales</taxon>
        <taxon>Natrialbaceae</taxon>
        <taxon>Halosolutus</taxon>
    </lineage>
</organism>
<dbReference type="RefSeq" id="WP_250142727.1">
    <property type="nucleotide sequence ID" value="NZ_JALIQP010000008.1"/>
</dbReference>
<gene>
    <name evidence="1" type="ORF">ACFO5R_07835</name>
</gene>
<proteinExistence type="predicted"/>
<evidence type="ECO:0000313" key="2">
    <source>
        <dbReference type="Proteomes" id="UP001595898"/>
    </source>
</evidence>
<evidence type="ECO:0000313" key="1">
    <source>
        <dbReference type="EMBL" id="MFC4541837.1"/>
    </source>
</evidence>